<keyword evidence="6" id="KW-0539">Nucleus</keyword>
<dbReference type="AlphaFoldDB" id="A0A428V338"/>
<comment type="similarity">
    <text evidence="2">Belongs to the CENP-X/MHF2 family.</text>
</comment>
<proteinExistence type="inferred from homology"/>
<keyword evidence="3" id="KW-0227">DNA damage</keyword>
<evidence type="ECO:0000256" key="3">
    <source>
        <dbReference type="ARBA" id="ARBA00022763"/>
    </source>
</evidence>
<dbReference type="GO" id="GO:0006281">
    <property type="term" value="P:DNA repair"/>
    <property type="evidence" value="ECO:0007669"/>
    <property type="project" value="UniProtKB-KW"/>
</dbReference>
<feature type="compositionally biased region" description="Basic and acidic residues" evidence="7">
    <location>
        <begin position="68"/>
        <end position="80"/>
    </location>
</feature>
<evidence type="ECO:0000313" key="8">
    <source>
        <dbReference type="EMBL" id="RSM20952.1"/>
    </source>
</evidence>
<keyword evidence="9" id="KW-1185">Reference proteome</keyword>
<evidence type="ECO:0000256" key="6">
    <source>
        <dbReference type="ARBA" id="ARBA00023242"/>
    </source>
</evidence>
<dbReference type="InterPro" id="IPR018552">
    <property type="entry name" value="CENP-X"/>
</dbReference>
<gene>
    <name evidence="8" type="ORF">CDV31_000323</name>
</gene>
<reference evidence="8 9" key="1">
    <citation type="submission" date="2017-06" db="EMBL/GenBank/DDBJ databases">
        <title>Cmopartive genomic analysis of Ambrosia Fusariam Clade fungi.</title>
        <authorList>
            <person name="Stajich J.E."/>
            <person name="Carrillo J."/>
            <person name="Kijimoto T."/>
            <person name="Eskalen A."/>
            <person name="O'Donnell K."/>
            <person name="Kasson M."/>
        </authorList>
    </citation>
    <scope>NUCLEOTIDE SEQUENCE [LARGE SCALE GENOMIC DNA]</scope>
    <source>
        <strain evidence="8 9">NRRL 20438</strain>
    </source>
</reference>
<dbReference type="GO" id="GO:0031297">
    <property type="term" value="P:replication fork processing"/>
    <property type="evidence" value="ECO:0007669"/>
    <property type="project" value="TreeGrafter"/>
</dbReference>
<evidence type="ECO:0000256" key="5">
    <source>
        <dbReference type="ARBA" id="ARBA00023204"/>
    </source>
</evidence>
<organism evidence="8 9">
    <name type="scientific">Fusarium ambrosium</name>
    <dbReference type="NCBI Taxonomy" id="131363"/>
    <lineage>
        <taxon>Eukaryota</taxon>
        <taxon>Fungi</taxon>
        <taxon>Dikarya</taxon>
        <taxon>Ascomycota</taxon>
        <taxon>Pezizomycotina</taxon>
        <taxon>Sordariomycetes</taxon>
        <taxon>Hypocreomycetidae</taxon>
        <taxon>Hypocreales</taxon>
        <taxon>Nectriaceae</taxon>
        <taxon>Fusarium</taxon>
        <taxon>Fusarium solani species complex</taxon>
    </lineage>
</organism>
<evidence type="ECO:0000256" key="2">
    <source>
        <dbReference type="ARBA" id="ARBA00009359"/>
    </source>
</evidence>
<dbReference type="GO" id="GO:0003677">
    <property type="term" value="F:DNA binding"/>
    <property type="evidence" value="ECO:0007669"/>
    <property type="project" value="UniProtKB-KW"/>
</dbReference>
<feature type="compositionally biased region" description="Basic residues" evidence="7">
    <location>
        <begin position="57"/>
        <end position="67"/>
    </location>
</feature>
<accession>A0A428V338</accession>
<dbReference type="PANTHER" id="PTHR28680:SF1">
    <property type="entry name" value="CENTROMERE PROTEIN X"/>
    <property type="match status" value="1"/>
</dbReference>
<dbReference type="Proteomes" id="UP000288429">
    <property type="component" value="Unassembled WGS sequence"/>
</dbReference>
<dbReference type="GO" id="GO:0000712">
    <property type="term" value="P:resolution of meiotic recombination intermediates"/>
    <property type="evidence" value="ECO:0007669"/>
    <property type="project" value="TreeGrafter"/>
</dbReference>
<dbReference type="Gene3D" id="6.10.130.30">
    <property type="match status" value="1"/>
</dbReference>
<evidence type="ECO:0008006" key="10">
    <source>
        <dbReference type="Google" id="ProtNLM"/>
    </source>
</evidence>
<keyword evidence="5" id="KW-0234">DNA repair</keyword>
<evidence type="ECO:0000256" key="7">
    <source>
        <dbReference type="SAM" id="MobiDB-lite"/>
    </source>
</evidence>
<protein>
    <recommendedName>
        <fullName evidence="10">Centromere protein X</fullName>
    </recommendedName>
</protein>
<dbReference type="GO" id="GO:0051382">
    <property type="term" value="P:kinetochore assembly"/>
    <property type="evidence" value="ECO:0007669"/>
    <property type="project" value="InterPro"/>
</dbReference>
<feature type="region of interest" description="Disordered" evidence="7">
    <location>
        <begin position="23"/>
        <end position="111"/>
    </location>
</feature>
<dbReference type="GO" id="GO:0071821">
    <property type="term" value="C:FANCM-MHF complex"/>
    <property type="evidence" value="ECO:0007669"/>
    <property type="project" value="TreeGrafter"/>
</dbReference>
<evidence type="ECO:0000256" key="4">
    <source>
        <dbReference type="ARBA" id="ARBA00023125"/>
    </source>
</evidence>
<dbReference type="EMBL" id="NIZV01000002">
    <property type="protein sequence ID" value="RSM20952.1"/>
    <property type="molecule type" value="Genomic_DNA"/>
</dbReference>
<dbReference type="CDD" id="cd22921">
    <property type="entry name" value="HFD_CENP-X"/>
    <property type="match status" value="1"/>
</dbReference>
<keyword evidence="4" id="KW-0238">DNA-binding</keyword>
<sequence>MEVQTREVVADTRRGPLETAALYGHASQAQSSFTAGDLPIVKSIDMPPKQTSGPSRGRPKGAGKKATKAPEPEPVRRSLDPFEISEDEDPADSTQDVQVVEEEEPEPEKTIPRDLLTRLLHEFFTKDSTRISRDANDAVGKYFDVFVREAIARAAVEKDGGFLEVEDLEKISPQLLLDL</sequence>
<dbReference type="PANTHER" id="PTHR28680">
    <property type="entry name" value="CENTROMERE PROTEIN X"/>
    <property type="match status" value="1"/>
</dbReference>
<evidence type="ECO:0000256" key="1">
    <source>
        <dbReference type="ARBA" id="ARBA00004123"/>
    </source>
</evidence>
<evidence type="ECO:0000313" key="9">
    <source>
        <dbReference type="Proteomes" id="UP000288429"/>
    </source>
</evidence>
<comment type="subcellular location">
    <subcellularLocation>
        <location evidence="1">Nucleus</location>
    </subcellularLocation>
</comment>
<comment type="caution">
    <text evidence="8">The sequence shown here is derived from an EMBL/GenBank/DDBJ whole genome shotgun (WGS) entry which is preliminary data.</text>
</comment>
<dbReference type="Pfam" id="PF09415">
    <property type="entry name" value="CENP-X"/>
    <property type="match status" value="1"/>
</dbReference>
<name>A0A428V338_9HYPO</name>